<dbReference type="EMBL" id="GIKN01006391">
    <property type="protein sequence ID" value="NIE48664.1"/>
    <property type="molecule type" value="Transcribed_RNA"/>
</dbReference>
<accession>A0A6G5ACJ9</accession>
<evidence type="ECO:0000313" key="1">
    <source>
        <dbReference type="EMBL" id="NIE48664.1"/>
    </source>
</evidence>
<proteinExistence type="predicted"/>
<protein>
    <submittedName>
        <fullName evidence="1">Putative tick transposon</fullName>
    </submittedName>
</protein>
<reference evidence="1" key="1">
    <citation type="submission" date="2020-03" db="EMBL/GenBank/DDBJ databases">
        <title>A transcriptome and proteome of the tick Rhipicephalus microplus shaped by the genetic composition of its hosts and developmental stage.</title>
        <authorList>
            <person name="Garcia G.R."/>
            <person name="Ribeiro J.M.C."/>
            <person name="Maruyama S.R."/>
            <person name="Gardinasse L.G."/>
            <person name="Nelson K."/>
            <person name="Ferreira B.R."/>
            <person name="Andrade T.G."/>
            <person name="Santos I.K.F.M."/>
        </authorList>
    </citation>
    <scope>NUCLEOTIDE SEQUENCE</scope>
    <source>
        <strain evidence="1">NSGR</strain>
        <tissue evidence="1">Salivary glands</tissue>
    </source>
</reference>
<dbReference type="AlphaFoldDB" id="A0A6G5ACJ9"/>
<organism evidence="1">
    <name type="scientific">Rhipicephalus microplus</name>
    <name type="common">Cattle tick</name>
    <name type="synonym">Boophilus microplus</name>
    <dbReference type="NCBI Taxonomy" id="6941"/>
    <lineage>
        <taxon>Eukaryota</taxon>
        <taxon>Metazoa</taxon>
        <taxon>Ecdysozoa</taxon>
        <taxon>Arthropoda</taxon>
        <taxon>Chelicerata</taxon>
        <taxon>Arachnida</taxon>
        <taxon>Acari</taxon>
        <taxon>Parasitiformes</taxon>
        <taxon>Ixodida</taxon>
        <taxon>Ixodoidea</taxon>
        <taxon>Ixodidae</taxon>
        <taxon>Rhipicephalinae</taxon>
        <taxon>Rhipicephalus</taxon>
        <taxon>Boophilus</taxon>
    </lineage>
</organism>
<name>A0A6G5ACJ9_RHIMP</name>
<sequence length="145" mass="16635">MFDSDMNWKSHIEKTCSKLAYGCHTLLKARECFGGSILRILYFAFLHSRLSYCIASWGSTYKTHLKCISRLQKRAVRIITYSNKTDTAKQLFQMMRVLPLDSVHVSSVADIVHGIIKRDDPFPLSNFMLPARCTRAAANHCLIYQ</sequence>